<dbReference type="Pfam" id="PF00440">
    <property type="entry name" value="TetR_N"/>
    <property type="match status" value="1"/>
</dbReference>
<feature type="domain" description="HTH tetR-type" evidence="5">
    <location>
        <begin position="14"/>
        <end position="74"/>
    </location>
</feature>
<evidence type="ECO:0000256" key="3">
    <source>
        <dbReference type="ARBA" id="ARBA00023163"/>
    </source>
</evidence>
<gene>
    <name evidence="6" type="ORF">GCM10010918_06330</name>
</gene>
<dbReference type="PANTHER" id="PTHR47506">
    <property type="entry name" value="TRANSCRIPTIONAL REGULATORY PROTEIN"/>
    <property type="match status" value="1"/>
</dbReference>
<dbReference type="Gene3D" id="1.10.10.60">
    <property type="entry name" value="Homeodomain-like"/>
    <property type="match status" value="1"/>
</dbReference>
<dbReference type="RefSeq" id="WP_188887466.1">
    <property type="nucleotide sequence ID" value="NZ_BMHY01000001.1"/>
</dbReference>
<evidence type="ECO:0000259" key="5">
    <source>
        <dbReference type="PROSITE" id="PS50977"/>
    </source>
</evidence>
<accession>A0A917LTL5</accession>
<evidence type="ECO:0000256" key="1">
    <source>
        <dbReference type="ARBA" id="ARBA00023015"/>
    </source>
</evidence>
<dbReference type="EMBL" id="BMHY01000001">
    <property type="protein sequence ID" value="GGG56135.1"/>
    <property type="molecule type" value="Genomic_DNA"/>
</dbReference>
<comment type="caution">
    <text evidence="6">The sequence shown here is derived from an EMBL/GenBank/DDBJ whole genome shotgun (WGS) entry which is preliminary data.</text>
</comment>
<sequence>MSPRNAIKDQKLRDERKRQLLDAAMHVIARRGLPATKIADIAATAGISVGNVYKSFGSKDEIFRALVESGQREYREFVEEALALPASPYDKLHWYTSNWLTYSNGWAITIILQYARTSEAVPEQLTQAVSARFIDNLRPMAAIIAEGQHSGIFKAGDSMELALMYVSMMEGLILHDIPGIREIASLTPEKMMAMLLK</sequence>
<dbReference type="AlphaFoldDB" id="A0A917LTL5"/>
<dbReference type="GO" id="GO:0003677">
    <property type="term" value="F:DNA binding"/>
    <property type="evidence" value="ECO:0007669"/>
    <property type="project" value="UniProtKB-UniRule"/>
</dbReference>
<organism evidence="6 7">
    <name type="scientific">Paenibacillus radicis</name>
    <name type="common">ex Gao et al. 2016</name>
    <dbReference type="NCBI Taxonomy" id="1737354"/>
    <lineage>
        <taxon>Bacteria</taxon>
        <taxon>Bacillati</taxon>
        <taxon>Bacillota</taxon>
        <taxon>Bacilli</taxon>
        <taxon>Bacillales</taxon>
        <taxon>Paenibacillaceae</taxon>
        <taxon>Paenibacillus</taxon>
    </lineage>
</organism>
<dbReference type="PROSITE" id="PS50977">
    <property type="entry name" value="HTH_TETR_2"/>
    <property type="match status" value="1"/>
</dbReference>
<keyword evidence="3" id="KW-0804">Transcription</keyword>
<evidence type="ECO:0000256" key="4">
    <source>
        <dbReference type="PROSITE-ProRule" id="PRU00335"/>
    </source>
</evidence>
<proteinExistence type="predicted"/>
<dbReference type="InterPro" id="IPR009057">
    <property type="entry name" value="Homeodomain-like_sf"/>
</dbReference>
<keyword evidence="1" id="KW-0805">Transcription regulation</keyword>
<dbReference type="InterPro" id="IPR001647">
    <property type="entry name" value="HTH_TetR"/>
</dbReference>
<dbReference type="PANTHER" id="PTHR47506:SF6">
    <property type="entry name" value="HTH-TYPE TRANSCRIPTIONAL REPRESSOR NEMR"/>
    <property type="match status" value="1"/>
</dbReference>
<dbReference type="PRINTS" id="PR00455">
    <property type="entry name" value="HTHTETR"/>
</dbReference>
<protein>
    <submittedName>
        <fullName evidence="6">Transcriptional regulator</fullName>
    </submittedName>
</protein>
<dbReference type="SUPFAM" id="SSF48498">
    <property type="entry name" value="Tetracyclin repressor-like, C-terminal domain"/>
    <property type="match status" value="1"/>
</dbReference>
<evidence type="ECO:0000313" key="7">
    <source>
        <dbReference type="Proteomes" id="UP000600247"/>
    </source>
</evidence>
<dbReference type="InterPro" id="IPR036271">
    <property type="entry name" value="Tet_transcr_reg_TetR-rel_C_sf"/>
</dbReference>
<dbReference type="Proteomes" id="UP000600247">
    <property type="component" value="Unassembled WGS sequence"/>
</dbReference>
<evidence type="ECO:0000313" key="6">
    <source>
        <dbReference type="EMBL" id="GGG56135.1"/>
    </source>
</evidence>
<dbReference type="SUPFAM" id="SSF46689">
    <property type="entry name" value="Homeodomain-like"/>
    <property type="match status" value="1"/>
</dbReference>
<reference evidence="6 7" key="1">
    <citation type="journal article" date="2014" name="Int. J. Syst. Evol. Microbiol.">
        <title>Complete genome sequence of Corynebacterium casei LMG S-19264T (=DSM 44701T), isolated from a smear-ripened cheese.</title>
        <authorList>
            <consortium name="US DOE Joint Genome Institute (JGI-PGF)"/>
            <person name="Walter F."/>
            <person name="Albersmeier A."/>
            <person name="Kalinowski J."/>
            <person name="Ruckert C."/>
        </authorList>
    </citation>
    <scope>NUCLEOTIDE SEQUENCE [LARGE SCALE GENOMIC DNA]</scope>
    <source>
        <strain evidence="6 7">CGMCC 1.15286</strain>
    </source>
</reference>
<name>A0A917LTL5_9BACL</name>
<keyword evidence="2 4" id="KW-0238">DNA-binding</keyword>
<evidence type="ECO:0000256" key="2">
    <source>
        <dbReference type="ARBA" id="ARBA00023125"/>
    </source>
</evidence>
<keyword evidence="7" id="KW-1185">Reference proteome</keyword>
<dbReference type="Gene3D" id="1.10.357.10">
    <property type="entry name" value="Tetracycline Repressor, domain 2"/>
    <property type="match status" value="1"/>
</dbReference>
<feature type="DNA-binding region" description="H-T-H motif" evidence="4">
    <location>
        <begin position="37"/>
        <end position="56"/>
    </location>
</feature>